<dbReference type="EMBL" id="LTAO01000038">
    <property type="protein sequence ID" value="KYG26664.1"/>
    <property type="molecule type" value="Genomic_DNA"/>
</dbReference>
<dbReference type="Pfam" id="PF14165">
    <property type="entry name" value="YtzH"/>
    <property type="match status" value="1"/>
</dbReference>
<evidence type="ECO:0008006" key="3">
    <source>
        <dbReference type="Google" id="ProtNLM"/>
    </source>
</evidence>
<dbReference type="OrthoDB" id="2931117at2"/>
<dbReference type="Proteomes" id="UP000075806">
    <property type="component" value="Unassembled WGS sequence"/>
</dbReference>
<accession>A0A162CU83</accession>
<proteinExistence type="predicted"/>
<gene>
    <name evidence="1" type="ORF">AZF04_12730</name>
</gene>
<name>A0A162CU83_9BACI</name>
<reference evidence="1" key="1">
    <citation type="submission" date="2016-02" db="EMBL/GenBank/DDBJ databases">
        <title>Genome sequence of Bacillus trypoxylicola KCTC 13244(T).</title>
        <authorList>
            <person name="Jeong H."/>
            <person name="Park S.-H."/>
            <person name="Choi S.-K."/>
        </authorList>
    </citation>
    <scope>NUCLEOTIDE SEQUENCE [LARGE SCALE GENOMIC DNA]</scope>
    <source>
        <strain evidence="1">KCTC 13244</strain>
    </source>
</reference>
<dbReference type="AlphaFoldDB" id="A0A162CU83"/>
<evidence type="ECO:0000313" key="2">
    <source>
        <dbReference type="Proteomes" id="UP000075806"/>
    </source>
</evidence>
<evidence type="ECO:0000313" key="1">
    <source>
        <dbReference type="EMBL" id="KYG26664.1"/>
    </source>
</evidence>
<organism evidence="1 2">
    <name type="scientific">Alkalihalobacillus trypoxylicola</name>
    <dbReference type="NCBI Taxonomy" id="519424"/>
    <lineage>
        <taxon>Bacteria</taxon>
        <taxon>Bacillati</taxon>
        <taxon>Bacillota</taxon>
        <taxon>Bacilli</taxon>
        <taxon>Bacillales</taxon>
        <taxon>Bacillaceae</taxon>
        <taxon>Alkalihalobacillus</taxon>
    </lineage>
</organism>
<sequence>MSLTIQHKMGLLMDLLHHQLEEQFLTNDEKQQLERLLSTLSNEPLLNEHAKLLLQDMYEQQFNQTESFTNQQIQSWIEFIEEESFS</sequence>
<protein>
    <recommendedName>
        <fullName evidence="3">YtzH-like protein</fullName>
    </recommendedName>
</protein>
<dbReference type="RefSeq" id="WP_061950126.1">
    <property type="nucleotide sequence ID" value="NZ_LTAO01000038.1"/>
</dbReference>
<comment type="caution">
    <text evidence="1">The sequence shown here is derived from an EMBL/GenBank/DDBJ whole genome shotgun (WGS) entry which is preliminary data.</text>
</comment>
<keyword evidence="2" id="KW-1185">Reference proteome</keyword>
<dbReference type="InterPro" id="IPR025547">
    <property type="entry name" value="YtzH"/>
</dbReference>